<feature type="domain" description="HTH lysR-type" evidence="6">
    <location>
        <begin position="1"/>
        <end position="58"/>
    </location>
</feature>
<dbReference type="CDD" id="cd08420">
    <property type="entry name" value="PBP2_CysL_like"/>
    <property type="match status" value="1"/>
</dbReference>
<evidence type="ECO:0000256" key="1">
    <source>
        <dbReference type="ARBA" id="ARBA00009437"/>
    </source>
</evidence>
<dbReference type="Gene3D" id="3.40.190.290">
    <property type="match status" value="1"/>
</dbReference>
<dbReference type="InterPro" id="IPR000847">
    <property type="entry name" value="LysR_HTH_N"/>
</dbReference>
<dbReference type="AlphaFoldDB" id="A0A1F6T869"/>
<dbReference type="PROSITE" id="PS50931">
    <property type="entry name" value="HTH_LYSR"/>
    <property type="match status" value="1"/>
</dbReference>
<dbReference type="InterPro" id="IPR047788">
    <property type="entry name" value="LysR-like_Sec_metab"/>
</dbReference>
<dbReference type="EMBL" id="MFSQ01000016">
    <property type="protein sequence ID" value="OGI41333.1"/>
    <property type="molecule type" value="Genomic_DNA"/>
</dbReference>
<comment type="similarity">
    <text evidence="1">Belongs to the LysR transcriptional regulatory family.</text>
</comment>
<dbReference type="Pfam" id="PF03466">
    <property type="entry name" value="LysR_substrate"/>
    <property type="match status" value="1"/>
</dbReference>
<dbReference type="PRINTS" id="PR00039">
    <property type="entry name" value="HTHLYSR"/>
</dbReference>
<comment type="caution">
    <text evidence="7">The sequence shown here is derived from an EMBL/GenBank/DDBJ whole genome shotgun (WGS) entry which is preliminary data.</text>
</comment>
<dbReference type="PANTHER" id="PTHR30126:SF39">
    <property type="entry name" value="HTH-TYPE TRANSCRIPTIONAL REGULATOR CYSL"/>
    <property type="match status" value="1"/>
</dbReference>
<protein>
    <submittedName>
        <fullName evidence="7">LysR family transcriptional regulator</fullName>
    </submittedName>
</protein>
<keyword evidence="2" id="KW-0805">Transcription regulation</keyword>
<dbReference type="FunFam" id="1.10.10.10:FF:000001">
    <property type="entry name" value="LysR family transcriptional regulator"/>
    <property type="match status" value="1"/>
</dbReference>
<evidence type="ECO:0000256" key="2">
    <source>
        <dbReference type="ARBA" id="ARBA00023015"/>
    </source>
</evidence>
<name>A0A1F6T869_9PROT</name>
<keyword evidence="4" id="KW-0804">Transcription</keyword>
<dbReference type="STRING" id="1817756.A2140_10625"/>
<keyword evidence="3" id="KW-0238">DNA-binding</keyword>
<evidence type="ECO:0000256" key="4">
    <source>
        <dbReference type="ARBA" id="ARBA00023163"/>
    </source>
</evidence>
<dbReference type="InterPro" id="IPR036388">
    <property type="entry name" value="WH-like_DNA-bd_sf"/>
</dbReference>
<evidence type="ECO:0000313" key="7">
    <source>
        <dbReference type="EMBL" id="OGI41333.1"/>
    </source>
</evidence>
<evidence type="ECO:0000313" key="8">
    <source>
        <dbReference type="Proteomes" id="UP000178379"/>
    </source>
</evidence>
<feature type="region of interest" description="Disordered" evidence="5">
    <location>
        <begin position="298"/>
        <end position="318"/>
    </location>
</feature>
<dbReference type="Gene3D" id="1.10.10.10">
    <property type="entry name" value="Winged helix-like DNA-binding domain superfamily/Winged helix DNA-binding domain"/>
    <property type="match status" value="1"/>
</dbReference>
<dbReference type="PANTHER" id="PTHR30126">
    <property type="entry name" value="HTH-TYPE TRANSCRIPTIONAL REGULATOR"/>
    <property type="match status" value="1"/>
</dbReference>
<proteinExistence type="inferred from homology"/>
<dbReference type="NCBIfam" id="NF040786">
    <property type="entry name" value="LysR_Sec_metab"/>
    <property type="match status" value="1"/>
</dbReference>
<dbReference type="SUPFAM" id="SSF46785">
    <property type="entry name" value="Winged helix' DNA-binding domain"/>
    <property type="match status" value="1"/>
</dbReference>
<dbReference type="GO" id="GO:0000976">
    <property type="term" value="F:transcription cis-regulatory region binding"/>
    <property type="evidence" value="ECO:0007669"/>
    <property type="project" value="TreeGrafter"/>
</dbReference>
<organism evidence="7 8">
    <name type="scientific">Candidatus Muproteobacteria bacterium RBG_16_62_13</name>
    <dbReference type="NCBI Taxonomy" id="1817756"/>
    <lineage>
        <taxon>Bacteria</taxon>
        <taxon>Pseudomonadati</taxon>
        <taxon>Pseudomonadota</taxon>
        <taxon>Candidatus Muproteobacteria</taxon>
    </lineage>
</organism>
<evidence type="ECO:0000259" key="6">
    <source>
        <dbReference type="PROSITE" id="PS50931"/>
    </source>
</evidence>
<accession>A0A1F6T869</accession>
<dbReference type="InterPro" id="IPR036390">
    <property type="entry name" value="WH_DNA-bd_sf"/>
</dbReference>
<dbReference type="Proteomes" id="UP000178379">
    <property type="component" value="Unassembled WGS sequence"/>
</dbReference>
<dbReference type="GO" id="GO:0003700">
    <property type="term" value="F:DNA-binding transcription factor activity"/>
    <property type="evidence" value="ECO:0007669"/>
    <property type="project" value="InterPro"/>
</dbReference>
<feature type="compositionally biased region" description="Basic and acidic residues" evidence="5">
    <location>
        <begin position="309"/>
        <end position="318"/>
    </location>
</feature>
<dbReference type="SUPFAM" id="SSF53850">
    <property type="entry name" value="Periplasmic binding protein-like II"/>
    <property type="match status" value="1"/>
</dbReference>
<dbReference type="InterPro" id="IPR005119">
    <property type="entry name" value="LysR_subst-bd"/>
</dbReference>
<dbReference type="Pfam" id="PF00126">
    <property type="entry name" value="HTH_1"/>
    <property type="match status" value="1"/>
</dbReference>
<sequence length="318" mass="35631">MADRRLQVFHTVARLLSFTKAAETLHMTQPAVTFQIRQLEEYFNTRLFDRTHNKISLTAAGDRVFQYADKILSLYGEMESQVRELTGDVSGILIIGASTTIAEYVLPMLLGEFKEKNPGINIRLKVSNSMGIVHMVEDNSVDVGIVESPISNKNLVVEVCWYDKLVLICPPQHPLAKKASIRGQDLVGLPFVCREEGSGTREYISEYLAKNDMTHNDLDVSVELGNPEAIKSAVEAGLGVSIVSQATIVKELKLGTLAARPLEPPFERPFSLVFQRQKFRLRAMDEFMNFAHEHCEKRASKLKTTPGTEEVRPQGRGR</sequence>
<gene>
    <name evidence="7" type="ORF">A2140_10625</name>
</gene>
<evidence type="ECO:0000256" key="3">
    <source>
        <dbReference type="ARBA" id="ARBA00023125"/>
    </source>
</evidence>
<evidence type="ECO:0000256" key="5">
    <source>
        <dbReference type="SAM" id="MobiDB-lite"/>
    </source>
</evidence>
<reference evidence="7 8" key="1">
    <citation type="journal article" date="2016" name="Nat. Commun.">
        <title>Thousands of microbial genomes shed light on interconnected biogeochemical processes in an aquifer system.</title>
        <authorList>
            <person name="Anantharaman K."/>
            <person name="Brown C.T."/>
            <person name="Hug L.A."/>
            <person name="Sharon I."/>
            <person name="Castelle C.J."/>
            <person name="Probst A.J."/>
            <person name="Thomas B.C."/>
            <person name="Singh A."/>
            <person name="Wilkins M.J."/>
            <person name="Karaoz U."/>
            <person name="Brodie E.L."/>
            <person name="Williams K.H."/>
            <person name="Hubbard S.S."/>
            <person name="Banfield J.F."/>
        </authorList>
    </citation>
    <scope>NUCLEOTIDE SEQUENCE [LARGE SCALE GENOMIC DNA]</scope>
</reference>